<comment type="caution">
    <text evidence="1">The sequence shown here is derived from an EMBL/GenBank/DDBJ whole genome shotgun (WGS) entry which is preliminary data.</text>
</comment>
<protein>
    <submittedName>
        <fullName evidence="1">Uncharacterized protein</fullName>
    </submittedName>
</protein>
<proteinExistence type="predicted"/>
<name>A0ABX0YVJ3_STRTL</name>
<evidence type="ECO:0000313" key="1">
    <source>
        <dbReference type="EMBL" id="NJP16042.1"/>
    </source>
</evidence>
<keyword evidence="2" id="KW-1185">Reference proteome</keyword>
<reference evidence="1 2" key="1">
    <citation type="submission" date="2020-03" db="EMBL/GenBank/DDBJ databases">
        <title>WGS of actinomycetes isolated from Thailand.</title>
        <authorList>
            <person name="Thawai C."/>
        </authorList>
    </citation>
    <scope>NUCLEOTIDE SEQUENCE [LARGE SCALE GENOMIC DNA]</scope>
    <source>
        <strain evidence="1 2">NBRC 13905</strain>
    </source>
</reference>
<gene>
    <name evidence="1" type="ORF">HCJ95_17565</name>
</gene>
<dbReference type="RefSeq" id="WP_125499279.1">
    <property type="nucleotide sequence ID" value="NZ_BMVZ01000005.1"/>
</dbReference>
<dbReference type="Proteomes" id="UP000635996">
    <property type="component" value="Unassembled WGS sequence"/>
</dbReference>
<sequence length="100" mass="9712">MSAVSLEELGNLSGEVLPERSVLSTVVPFNNWGGAGHDGGASSSSSALALGGGDHHSVVTSSACQSTFNQGTPGLIGALGLGSNNPVNSVTCTPATTAVS</sequence>
<evidence type="ECO:0000313" key="2">
    <source>
        <dbReference type="Proteomes" id="UP000635996"/>
    </source>
</evidence>
<organism evidence="1 2">
    <name type="scientific">Streptomyces thermoviolaceus subsp. thermoviolaceus</name>
    <dbReference type="NCBI Taxonomy" id="66860"/>
    <lineage>
        <taxon>Bacteria</taxon>
        <taxon>Bacillati</taxon>
        <taxon>Actinomycetota</taxon>
        <taxon>Actinomycetes</taxon>
        <taxon>Kitasatosporales</taxon>
        <taxon>Streptomycetaceae</taxon>
        <taxon>Streptomyces</taxon>
    </lineage>
</organism>
<accession>A0ABX0YVJ3</accession>
<dbReference type="EMBL" id="JAATEL010000018">
    <property type="protein sequence ID" value="NJP16042.1"/>
    <property type="molecule type" value="Genomic_DNA"/>
</dbReference>